<dbReference type="InterPro" id="IPR029055">
    <property type="entry name" value="Ntn_hydrolases_N"/>
</dbReference>
<dbReference type="InterPro" id="IPR043137">
    <property type="entry name" value="GGT_ssub_C"/>
</dbReference>
<dbReference type="PANTHER" id="PTHR43881:SF1">
    <property type="entry name" value="GAMMA-GLUTAMYLTRANSPEPTIDASE (AFU_ORTHOLOGUE AFUA_4G13580)"/>
    <property type="match status" value="1"/>
</dbReference>
<evidence type="ECO:0000313" key="3">
    <source>
        <dbReference type="Proteomes" id="UP001412239"/>
    </source>
</evidence>
<evidence type="ECO:0008006" key="4">
    <source>
        <dbReference type="Google" id="ProtNLM"/>
    </source>
</evidence>
<reference evidence="2" key="1">
    <citation type="submission" date="2015-10" db="EMBL/GenBank/DDBJ databases">
        <authorList>
            <person name="Regsiter A."/>
            <person name="william w."/>
        </authorList>
    </citation>
    <scope>NUCLEOTIDE SEQUENCE</scope>
    <source>
        <strain evidence="2">Montdore</strain>
    </source>
</reference>
<keyword evidence="3" id="KW-1185">Reference proteome</keyword>
<evidence type="ECO:0000256" key="1">
    <source>
        <dbReference type="SAM" id="MobiDB-lite"/>
    </source>
</evidence>
<organism evidence="2 3">
    <name type="scientific">Tuber aestivum</name>
    <name type="common">summer truffle</name>
    <dbReference type="NCBI Taxonomy" id="59557"/>
    <lineage>
        <taxon>Eukaryota</taxon>
        <taxon>Fungi</taxon>
        <taxon>Dikarya</taxon>
        <taxon>Ascomycota</taxon>
        <taxon>Pezizomycotina</taxon>
        <taxon>Pezizomycetes</taxon>
        <taxon>Pezizales</taxon>
        <taxon>Tuberaceae</taxon>
        <taxon>Tuber</taxon>
    </lineage>
</organism>
<evidence type="ECO:0000313" key="2">
    <source>
        <dbReference type="EMBL" id="CUS08864.1"/>
    </source>
</evidence>
<dbReference type="Pfam" id="PF01019">
    <property type="entry name" value="G_glu_transpept"/>
    <property type="match status" value="1"/>
</dbReference>
<feature type="region of interest" description="Disordered" evidence="1">
    <location>
        <begin position="118"/>
        <end position="137"/>
    </location>
</feature>
<name>A0A292PP21_9PEZI</name>
<dbReference type="SUPFAM" id="SSF56235">
    <property type="entry name" value="N-terminal nucleophile aminohydrolases (Ntn hydrolases)"/>
    <property type="match status" value="1"/>
</dbReference>
<dbReference type="PANTHER" id="PTHR43881">
    <property type="entry name" value="GAMMA-GLUTAMYLTRANSPEPTIDASE (AFU_ORTHOLOGUE AFUA_4G13580)"/>
    <property type="match status" value="1"/>
</dbReference>
<proteinExistence type="predicted"/>
<dbReference type="InterPro" id="IPR052896">
    <property type="entry name" value="GGT-like_enzyme"/>
</dbReference>
<dbReference type="Proteomes" id="UP001412239">
    <property type="component" value="Unassembled WGS sequence"/>
</dbReference>
<dbReference type="AlphaFoldDB" id="A0A292PP21"/>
<dbReference type="PRINTS" id="PR01210">
    <property type="entry name" value="GGTRANSPTASE"/>
</dbReference>
<protein>
    <recommendedName>
        <fullName evidence="4">Gamma-glutamyltransferase</fullName>
    </recommendedName>
</protein>
<dbReference type="Gene3D" id="1.10.246.130">
    <property type="match status" value="1"/>
</dbReference>
<gene>
    <name evidence="2" type="ORF">GSTUAT00007040001</name>
</gene>
<dbReference type="InterPro" id="IPR043138">
    <property type="entry name" value="GGT_lsub"/>
</dbReference>
<sequence>MPTDRDTTIADPVTERITAGMDDPYRVFPSRRSVVQSANGIVACSQPLAAQAGIKILRDGGNAADAAVAVAAALNVTEPASTGIGGDVFCLYYDAATKSIRGLNGSGRAPAALTLSKARSDLSMPPEPAANAPPDGEGGIPMAHVHAVTVPGAAAAWVDVLETFGSGKIGLAGALEEAIRLAEEGAPISLMSSVMWAQEVEHLKAASPNYAEILKGGTRAPREGEIIRMPHLAETFRELIRHGKKGFYEGRVAQAVVDVIKSRGGVMELEDLKSHGETGSEIVQPVFMEYGGYRLWECTPNGQGLVALMALGILENLQKEGVVPEFGEGKECHWKHNSAEYLHVLIEVLRIAFSDGRHWIADPKVVKVPTEGLIDKAYLAKRAKLFDPDKRNKNISHGTPAFQSCDTVYFSVTDKYGNGCSFINSNYGGFGSGIIPKDCGFVLQNRGCGFSLHPTHPNVLAPCKRPYHTIIPSLITDTANNLDAVFGVMGGFMQPQGHLQVFLNLLVWGMNPQQAVDAPRISVGKPYDPRTEGVSVEEGMAEGEGEGDYGVMEGLAGKGHEVAVVRGWYRAIFGRAQVVRCRLDEGDGDGKTRVWSAGSDMRGDGHAVGY</sequence>
<accession>A0A292PP21</accession>
<dbReference type="Gene3D" id="3.60.20.40">
    <property type="match status" value="1"/>
</dbReference>
<dbReference type="EMBL" id="LN891108">
    <property type="protein sequence ID" value="CUS08864.1"/>
    <property type="molecule type" value="Genomic_DNA"/>
</dbReference>